<dbReference type="Proteomes" id="UP001140949">
    <property type="component" value="Unassembled WGS sequence"/>
</dbReference>
<dbReference type="PANTHER" id="PTHR37187">
    <property type="entry name" value="EXPRESSED PROTEIN"/>
    <property type="match status" value="1"/>
</dbReference>
<protein>
    <recommendedName>
        <fullName evidence="4">Natural killer cell triggering receptor</fullName>
    </recommendedName>
</protein>
<sequence length="414" mass="44727">MPSGPKKRKANKKKKTNPNPNPNSQALPPVPLQHQGNGHATDEDGEEGEEEEEVFETPRSQPPDPLDVAHLGNGSSPRVPLDEVPEEEREDVAAAAVGSLDGEENPARKEGIVVVEEEPARVENPQVHDARFYKALAENPEVSVEETVDDSASHDEKEVKIVPWQEEKRLAGRSESTKDEGLVETGIEKSALNTVNIGGEVEEMPKIDDALRGTNSDRLTLPIENSTVVTEESSVAVSANREALVEEVKTVNADHKAKEMTQIDDGSNETNSDRFTEESLVGVTVTEICEILVDGVDSTSREGEGKVWPQVDEGPKDAQLDKLVEEKYTLTENPNLVTEEVSQQSAATAENLNKISVGVVDTTPTPQEASDPSANAAKTEIAPRSEVARGPLVVGRATLWNCCGLLDVFTGSQK</sequence>
<evidence type="ECO:0000256" key="1">
    <source>
        <dbReference type="SAM" id="MobiDB-lite"/>
    </source>
</evidence>
<dbReference type="AlphaFoldDB" id="A0AAX6DXM6"/>
<feature type="compositionally biased region" description="Polar residues" evidence="1">
    <location>
        <begin position="362"/>
        <end position="373"/>
    </location>
</feature>
<evidence type="ECO:0000313" key="3">
    <source>
        <dbReference type="Proteomes" id="UP001140949"/>
    </source>
</evidence>
<keyword evidence="3" id="KW-1185">Reference proteome</keyword>
<reference evidence="2" key="1">
    <citation type="journal article" date="2023" name="GigaByte">
        <title>Genome assembly of the bearded iris, Iris pallida Lam.</title>
        <authorList>
            <person name="Bruccoleri R.E."/>
            <person name="Oakeley E.J."/>
            <person name="Faust A.M.E."/>
            <person name="Altorfer M."/>
            <person name="Dessus-Babus S."/>
            <person name="Burckhardt D."/>
            <person name="Oertli M."/>
            <person name="Naumann U."/>
            <person name="Petersen F."/>
            <person name="Wong J."/>
        </authorList>
    </citation>
    <scope>NUCLEOTIDE SEQUENCE</scope>
    <source>
        <strain evidence="2">GSM-AAB239-AS_SAM_17_03QT</strain>
    </source>
</reference>
<evidence type="ECO:0008006" key="4">
    <source>
        <dbReference type="Google" id="ProtNLM"/>
    </source>
</evidence>
<proteinExistence type="predicted"/>
<dbReference type="PANTHER" id="PTHR37187:SF7">
    <property type="entry name" value="EXPRESSED PROTEIN"/>
    <property type="match status" value="1"/>
</dbReference>
<name>A0AAX6DXM6_IRIPA</name>
<comment type="caution">
    <text evidence="2">The sequence shown here is derived from an EMBL/GenBank/DDBJ whole genome shotgun (WGS) entry which is preliminary data.</text>
</comment>
<feature type="region of interest" description="Disordered" evidence="1">
    <location>
        <begin position="1"/>
        <end position="108"/>
    </location>
</feature>
<gene>
    <name evidence="2" type="ORF">M6B38_218945</name>
</gene>
<reference evidence="2" key="2">
    <citation type="submission" date="2023-04" db="EMBL/GenBank/DDBJ databases">
        <authorList>
            <person name="Bruccoleri R.E."/>
            <person name="Oakeley E.J."/>
            <person name="Faust A.-M."/>
            <person name="Dessus-Babus S."/>
            <person name="Altorfer M."/>
            <person name="Burckhardt D."/>
            <person name="Oertli M."/>
            <person name="Naumann U."/>
            <person name="Petersen F."/>
            <person name="Wong J."/>
        </authorList>
    </citation>
    <scope>NUCLEOTIDE SEQUENCE</scope>
    <source>
        <strain evidence="2">GSM-AAB239-AS_SAM_17_03QT</strain>
        <tissue evidence="2">Leaf</tissue>
    </source>
</reference>
<accession>A0AAX6DXM6</accession>
<organism evidence="2 3">
    <name type="scientific">Iris pallida</name>
    <name type="common">Sweet iris</name>
    <dbReference type="NCBI Taxonomy" id="29817"/>
    <lineage>
        <taxon>Eukaryota</taxon>
        <taxon>Viridiplantae</taxon>
        <taxon>Streptophyta</taxon>
        <taxon>Embryophyta</taxon>
        <taxon>Tracheophyta</taxon>
        <taxon>Spermatophyta</taxon>
        <taxon>Magnoliopsida</taxon>
        <taxon>Liliopsida</taxon>
        <taxon>Asparagales</taxon>
        <taxon>Iridaceae</taxon>
        <taxon>Iridoideae</taxon>
        <taxon>Irideae</taxon>
        <taxon>Iris</taxon>
    </lineage>
</organism>
<evidence type="ECO:0000313" key="2">
    <source>
        <dbReference type="EMBL" id="KAJ6796524.1"/>
    </source>
</evidence>
<feature type="compositionally biased region" description="Basic residues" evidence="1">
    <location>
        <begin position="1"/>
        <end position="16"/>
    </location>
</feature>
<feature type="region of interest" description="Disordered" evidence="1">
    <location>
        <begin position="361"/>
        <end position="385"/>
    </location>
</feature>
<dbReference type="EMBL" id="JANAVB010041219">
    <property type="protein sequence ID" value="KAJ6796524.1"/>
    <property type="molecule type" value="Genomic_DNA"/>
</dbReference>
<feature type="compositionally biased region" description="Acidic residues" evidence="1">
    <location>
        <begin position="43"/>
        <end position="55"/>
    </location>
</feature>